<organism evidence="2 3">
    <name type="scientific">Leisingera methylohalidivorans DSM 14336</name>
    <dbReference type="NCBI Taxonomy" id="999552"/>
    <lineage>
        <taxon>Bacteria</taxon>
        <taxon>Pseudomonadati</taxon>
        <taxon>Pseudomonadota</taxon>
        <taxon>Alphaproteobacteria</taxon>
        <taxon>Rhodobacterales</taxon>
        <taxon>Roseobacteraceae</taxon>
        <taxon>Leisingera</taxon>
    </lineage>
</organism>
<dbReference type="RefSeq" id="WP_024090126.1">
    <property type="nucleotide sequence ID" value="NC_023135.1"/>
</dbReference>
<proteinExistence type="predicted"/>
<name>V9VS80_9RHOB</name>
<evidence type="ECO:0000313" key="2">
    <source>
        <dbReference type="EMBL" id="AHD00863.1"/>
    </source>
</evidence>
<reference evidence="2 3" key="1">
    <citation type="submission" date="2013-09" db="EMBL/GenBank/DDBJ databases">
        <authorList>
            <consortium name="DOE Joint Genome Institute"/>
            <person name="Klenk H.-P."/>
            <person name="Huntemann M."/>
            <person name="Han J."/>
            <person name="Chen A."/>
            <person name="Kyrpides N."/>
            <person name="Mavromatis K."/>
            <person name="Markowitz V."/>
            <person name="Palaniappan K."/>
            <person name="Ivanova N."/>
            <person name="Schaumberg A."/>
            <person name="Pati A."/>
            <person name="Liolios K."/>
            <person name="Nordberg H.P."/>
            <person name="Cantor M.N."/>
            <person name="Hua S.X."/>
            <person name="Woyke T."/>
        </authorList>
    </citation>
    <scope>NUCLEOTIDE SEQUENCE [LARGE SCALE GENOMIC DNA]</scope>
    <source>
        <strain evidence="2 3">DSM 14336</strain>
    </source>
</reference>
<accession>V9VS80</accession>
<gene>
    <name evidence="2" type="ORF">METH_09360</name>
</gene>
<evidence type="ECO:0000313" key="3">
    <source>
        <dbReference type="Proteomes" id="UP000018780"/>
    </source>
</evidence>
<sequence>MDGPGSLRRWPSFFLLCGQKTHEADKFMTDHPTDQDGAAVLTRQVHYTADLLRSLQESIHRLRNEAEALREQLETTGAGAKGQVGKLEQLIRDCQKVERLLAEQSTEFARMLKSEHELDLVAARAAVERGLSGLRAALAPELVLE</sequence>
<feature type="coiled-coil region" evidence="1">
    <location>
        <begin position="52"/>
        <end position="107"/>
    </location>
</feature>
<evidence type="ECO:0000256" key="1">
    <source>
        <dbReference type="SAM" id="Coils"/>
    </source>
</evidence>
<dbReference type="EMBL" id="CP006773">
    <property type="protein sequence ID" value="AHD00863.1"/>
    <property type="molecule type" value="Genomic_DNA"/>
</dbReference>
<dbReference type="KEGG" id="lmd:METH_09360"/>
<keyword evidence="1" id="KW-0175">Coiled coil</keyword>
<dbReference type="PATRIC" id="fig|999552.6.peg.1871"/>
<protein>
    <submittedName>
        <fullName evidence="2">Recombinase</fullName>
    </submittedName>
</protein>
<dbReference type="OrthoDB" id="7873197at2"/>
<dbReference type="AlphaFoldDB" id="V9VS80"/>
<dbReference type="HOGENOM" id="CLU_1784469_0_0_5"/>
<dbReference type="Proteomes" id="UP000018780">
    <property type="component" value="Chromosome"/>
</dbReference>
<keyword evidence="3" id="KW-1185">Reference proteome</keyword>